<dbReference type="AlphaFoldDB" id="A0A841FBJ4"/>
<dbReference type="SUPFAM" id="SSF51726">
    <property type="entry name" value="UROD/MetE-like"/>
    <property type="match status" value="1"/>
</dbReference>
<comment type="caution">
    <text evidence="2">The sequence shown here is derived from an EMBL/GenBank/DDBJ whole genome shotgun (WGS) entry which is preliminary data.</text>
</comment>
<dbReference type="GO" id="GO:0003871">
    <property type="term" value="F:5-methyltetrahydropteroyltriglutamate-homocysteine S-methyltransferase activity"/>
    <property type="evidence" value="ECO:0007669"/>
    <property type="project" value="InterPro"/>
</dbReference>
<dbReference type="GO" id="GO:0008270">
    <property type="term" value="F:zinc ion binding"/>
    <property type="evidence" value="ECO:0007669"/>
    <property type="project" value="InterPro"/>
</dbReference>
<dbReference type="EMBL" id="JACHGT010000001">
    <property type="protein sequence ID" value="MBB6032383.1"/>
    <property type="molecule type" value="Genomic_DNA"/>
</dbReference>
<proteinExistence type="predicted"/>
<dbReference type="InterPro" id="IPR002629">
    <property type="entry name" value="Met_Synth_C/arc"/>
</dbReference>
<protein>
    <recommendedName>
        <fullName evidence="1">Cobalamin-independent methionine synthase MetE C-terminal/archaeal domain-containing protein</fullName>
    </recommendedName>
</protein>
<evidence type="ECO:0000313" key="2">
    <source>
        <dbReference type="EMBL" id="MBB6032383.1"/>
    </source>
</evidence>
<gene>
    <name evidence="2" type="ORF">HNR73_000225</name>
</gene>
<feature type="domain" description="Cobalamin-independent methionine synthase MetE C-terminal/archaeal" evidence="1">
    <location>
        <begin position="130"/>
        <end position="320"/>
    </location>
</feature>
<dbReference type="Proteomes" id="UP000548476">
    <property type="component" value="Unassembled WGS sequence"/>
</dbReference>
<dbReference type="RefSeq" id="WP_184785291.1">
    <property type="nucleotide sequence ID" value="NZ_BONT01000111.1"/>
</dbReference>
<sequence length="329" mass="34587">MADRPALPPGAASGIGSLPGTDVVEATRIVLGELPDLPHLPELPARGPGADIIGRSAALLAEFPVELYTARWQTCDRPGRDLRRALDFLDRDLDTLTEQADGYAGVLKVQSAGPWTLAASVQRPLGGAILRDPGAVRDLTASLTEGLREHVADLARRIPGATVILQLDEPSLSAVLAGAVPTESGLARYRPVEATVVAERLRGLIGALPVPVVVHSCAPDVPVALLAETGAAGVALDMSLLDLDKAETLDPLGEALDGGFWLFAGSDARDPGTAARELWRRLGLTPAKLPQQVVVTPSCGLARRTPVEARRALDACREAGRRLREDPEG</sequence>
<evidence type="ECO:0000313" key="3">
    <source>
        <dbReference type="Proteomes" id="UP000548476"/>
    </source>
</evidence>
<organism evidence="2 3">
    <name type="scientific">Phytomonospora endophytica</name>
    <dbReference type="NCBI Taxonomy" id="714109"/>
    <lineage>
        <taxon>Bacteria</taxon>
        <taxon>Bacillati</taxon>
        <taxon>Actinomycetota</taxon>
        <taxon>Actinomycetes</taxon>
        <taxon>Micromonosporales</taxon>
        <taxon>Micromonosporaceae</taxon>
        <taxon>Phytomonospora</taxon>
    </lineage>
</organism>
<dbReference type="GO" id="GO:0009086">
    <property type="term" value="P:methionine biosynthetic process"/>
    <property type="evidence" value="ECO:0007669"/>
    <property type="project" value="InterPro"/>
</dbReference>
<name>A0A841FBJ4_9ACTN</name>
<dbReference type="Pfam" id="PF01717">
    <property type="entry name" value="Meth_synt_2"/>
    <property type="match status" value="1"/>
</dbReference>
<dbReference type="InterPro" id="IPR038071">
    <property type="entry name" value="UROD/MetE-like_sf"/>
</dbReference>
<dbReference type="Gene3D" id="3.20.20.210">
    <property type="match status" value="1"/>
</dbReference>
<evidence type="ECO:0000259" key="1">
    <source>
        <dbReference type="Pfam" id="PF01717"/>
    </source>
</evidence>
<reference evidence="2 3" key="1">
    <citation type="submission" date="2020-08" db="EMBL/GenBank/DDBJ databases">
        <title>Genomic Encyclopedia of Type Strains, Phase IV (KMG-IV): sequencing the most valuable type-strain genomes for metagenomic binning, comparative biology and taxonomic classification.</title>
        <authorList>
            <person name="Goeker M."/>
        </authorList>
    </citation>
    <scope>NUCLEOTIDE SEQUENCE [LARGE SCALE GENOMIC DNA]</scope>
    <source>
        <strain evidence="2 3">YIM 65646</strain>
    </source>
</reference>
<accession>A0A841FBJ4</accession>
<keyword evidence="3" id="KW-1185">Reference proteome</keyword>